<feature type="domain" description="Ig-like" evidence="3">
    <location>
        <begin position="204"/>
        <end position="298"/>
    </location>
</feature>
<dbReference type="PANTHER" id="PTHR23278:SF28">
    <property type="entry name" value="SIDESTEP IV, ISOFORM C"/>
    <property type="match status" value="1"/>
</dbReference>
<dbReference type="AlphaFoldDB" id="A0A7R9DWX0"/>
<sequence>MDGVILIVYVPEYNEFYEESDSRHLVELYDIVPPERPVIYDAKRRDMTKILEPYNEGSDVNLICEVKGVHPTKIRTSISPSSAEELNTTSALANYATEAVHPTEIRTSISPSSAVELNTTSGLANYATEAGRPRPRVTWFLENTVVDDSYESRPDGITVNHLTFPNIGRQHLHARLVCQAVNTHLANPTSKVVVLDINLPLMKPISVKILTQESQISADRRYEVECRSSGSRPEAIITWWKGSRQIKRITKNFSEDGGQNLSILTFVPVIDDDGKYLTCRAENPSIPESALEDKWRLNVHSSNDVNPNLREGRVENDLRPPPPSSPNRDLNLDLPNLSNLAQHETDALTNYTTKYPNWDSNSDLLVIGSPIYCESEAIVYAVDEASDNII</sequence>
<dbReference type="InterPro" id="IPR036179">
    <property type="entry name" value="Ig-like_dom_sf"/>
</dbReference>
<dbReference type="EMBL" id="OB792645">
    <property type="protein sequence ID" value="CAD7423126.1"/>
    <property type="molecule type" value="Genomic_DNA"/>
</dbReference>
<accession>A0A7R9DWX0</accession>
<dbReference type="Pfam" id="PF08205">
    <property type="entry name" value="C2-set_2"/>
    <property type="match status" value="1"/>
</dbReference>
<feature type="region of interest" description="Disordered" evidence="2">
    <location>
        <begin position="302"/>
        <end position="331"/>
    </location>
</feature>
<dbReference type="InterPro" id="IPR013162">
    <property type="entry name" value="CD80_C2-set"/>
</dbReference>
<dbReference type="SUPFAM" id="SSF48726">
    <property type="entry name" value="Immunoglobulin"/>
    <property type="match status" value="2"/>
</dbReference>
<dbReference type="InterPro" id="IPR007110">
    <property type="entry name" value="Ig-like_dom"/>
</dbReference>
<dbReference type="InterPro" id="IPR013783">
    <property type="entry name" value="Ig-like_fold"/>
</dbReference>
<proteinExistence type="predicted"/>
<evidence type="ECO:0000259" key="3">
    <source>
        <dbReference type="PROSITE" id="PS50835"/>
    </source>
</evidence>
<keyword evidence="1" id="KW-1015">Disulfide bond</keyword>
<evidence type="ECO:0000256" key="2">
    <source>
        <dbReference type="SAM" id="MobiDB-lite"/>
    </source>
</evidence>
<organism evidence="4">
    <name type="scientific">Timema monikensis</name>
    <dbReference type="NCBI Taxonomy" id="170555"/>
    <lineage>
        <taxon>Eukaryota</taxon>
        <taxon>Metazoa</taxon>
        <taxon>Ecdysozoa</taxon>
        <taxon>Arthropoda</taxon>
        <taxon>Hexapoda</taxon>
        <taxon>Insecta</taxon>
        <taxon>Pterygota</taxon>
        <taxon>Neoptera</taxon>
        <taxon>Polyneoptera</taxon>
        <taxon>Phasmatodea</taxon>
        <taxon>Timematodea</taxon>
        <taxon>Timematoidea</taxon>
        <taxon>Timematidae</taxon>
        <taxon>Timema</taxon>
    </lineage>
</organism>
<evidence type="ECO:0000256" key="1">
    <source>
        <dbReference type="ARBA" id="ARBA00023157"/>
    </source>
</evidence>
<evidence type="ECO:0000313" key="4">
    <source>
        <dbReference type="EMBL" id="CAD7423126.1"/>
    </source>
</evidence>
<dbReference type="CDD" id="cd00096">
    <property type="entry name" value="Ig"/>
    <property type="match status" value="1"/>
</dbReference>
<dbReference type="PANTHER" id="PTHR23278">
    <property type="entry name" value="SIDESTEP PROTEIN"/>
    <property type="match status" value="1"/>
</dbReference>
<gene>
    <name evidence="4" type="ORF">TMSB3V08_LOCUS121</name>
</gene>
<dbReference type="Gene3D" id="2.60.40.10">
    <property type="entry name" value="Immunoglobulins"/>
    <property type="match status" value="2"/>
</dbReference>
<name>A0A7R9DWX0_9NEOP</name>
<protein>
    <recommendedName>
        <fullName evidence="3">Ig-like domain-containing protein</fullName>
    </recommendedName>
</protein>
<reference evidence="4" key="1">
    <citation type="submission" date="2020-11" db="EMBL/GenBank/DDBJ databases">
        <authorList>
            <person name="Tran Van P."/>
        </authorList>
    </citation>
    <scope>NUCLEOTIDE SEQUENCE</scope>
</reference>
<dbReference type="PROSITE" id="PS50835">
    <property type="entry name" value="IG_LIKE"/>
    <property type="match status" value="1"/>
</dbReference>